<organism evidence="3 4">
    <name type="scientific">Carpediemonas membranifera</name>
    <dbReference type="NCBI Taxonomy" id="201153"/>
    <lineage>
        <taxon>Eukaryota</taxon>
        <taxon>Metamonada</taxon>
        <taxon>Carpediemonas-like organisms</taxon>
        <taxon>Carpediemonas</taxon>
    </lineage>
</organism>
<evidence type="ECO:0000256" key="1">
    <source>
        <dbReference type="SAM" id="Coils"/>
    </source>
</evidence>
<keyword evidence="1" id="KW-0175">Coiled coil</keyword>
<dbReference type="PANTHER" id="PTHR45615:SF80">
    <property type="entry name" value="GRIP DOMAIN-CONTAINING PROTEIN"/>
    <property type="match status" value="1"/>
</dbReference>
<sequence>MRSTGTRSRNPYSSMSATGTGVSAQSRPQFSVSDSVDMDRQSMAGTRTADSFRGGAASMNYTSATQGQSSIEKEYVYNLQQQVYFLELESKLMREKLADPGPRLKDKGCAADPLDDPELDQAKPLDDHIKSLKMKYVEQKEQFKRDHEEMVRVQEDLRSQVTKRNRAIEVLEQKLAKKDEKVRELDEQYSEHRTELLLENEGIRKEVESRDRTIKQMEMDLAHQKEMIDKMKQQNVDLQSTLGQLKDELRQATMGKASPVELDRRQEEISKLTVDVKDLRAKIEEQKMEIENAKTAERSERDARWKVEGELDEIKAAHRISERQVEQLKEQTDQMREANISVKAQLDLLTTDFANAEDRVKRLVAEKEERDTEQRIAFEKSKQVASAAVSERSDAEAALKEARVEIAKTNQTLMDLEANIEKLNHDLAHKDQQVDEMANELAEQRALKREAENRRDGAEAEIVAVEEERDKAKQEAAKAKADADFVRQKSHIREDLTKLQQQDFERMRQTNDELTATIAGLMDRLNALSSSRGLLDDMSKDISANGSYVDRMSALEEMDDSKMMESPIVPQDDDISQVSEVAE</sequence>
<feature type="region of interest" description="Disordered" evidence="2">
    <location>
        <begin position="559"/>
        <end position="583"/>
    </location>
</feature>
<reference evidence="3" key="1">
    <citation type="submission" date="2021-05" db="EMBL/GenBank/DDBJ databases">
        <title>A free-living protist that lacks canonical eukaryotic 1 DNA replication and segregation systems.</title>
        <authorList>
            <person name="Salas-Leiva D.E."/>
            <person name="Tromer E.C."/>
            <person name="Curtis B.A."/>
            <person name="Jerlstrom-Hultqvist J."/>
            <person name="Kolisko M."/>
            <person name="Yi Z."/>
            <person name="Salas-Leiva J.S."/>
            <person name="Gallot-Lavallee L."/>
            <person name="Kops G.J.P.L."/>
            <person name="Archibald J.M."/>
            <person name="Simpson A.G.B."/>
            <person name="Roger A.J."/>
        </authorList>
    </citation>
    <scope>NUCLEOTIDE SEQUENCE</scope>
    <source>
        <strain evidence="3">BICM</strain>
    </source>
</reference>
<evidence type="ECO:0000313" key="4">
    <source>
        <dbReference type="Proteomes" id="UP000717585"/>
    </source>
</evidence>
<protein>
    <submittedName>
        <fullName evidence="3">Chromosome partition protein Smc</fullName>
    </submittedName>
</protein>
<dbReference type="PANTHER" id="PTHR45615">
    <property type="entry name" value="MYOSIN HEAVY CHAIN, NON-MUSCLE"/>
    <property type="match status" value="1"/>
</dbReference>
<evidence type="ECO:0000256" key="2">
    <source>
        <dbReference type="SAM" id="MobiDB-lite"/>
    </source>
</evidence>
<keyword evidence="4" id="KW-1185">Reference proteome</keyword>
<gene>
    <name evidence="3" type="ORF">J8273_3060</name>
</gene>
<feature type="coiled-coil region" evidence="1">
    <location>
        <begin position="168"/>
        <end position="524"/>
    </location>
</feature>
<dbReference type="EMBL" id="JAHDYR010000011">
    <property type="protein sequence ID" value="KAG9395484.1"/>
    <property type="molecule type" value="Genomic_DNA"/>
</dbReference>
<dbReference type="OrthoDB" id="10254404at2759"/>
<feature type="compositionally biased region" description="Polar residues" evidence="2">
    <location>
        <begin position="1"/>
        <end position="34"/>
    </location>
</feature>
<comment type="caution">
    <text evidence="3">The sequence shown here is derived from an EMBL/GenBank/DDBJ whole genome shotgun (WGS) entry which is preliminary data.</text>
</comment>
<proteinExistence type="predicted"/>
<dbReference type="Proteomes" id="UP000717585">
    <property type="component" value="Unassembled WGS sequence"/>
</dbReference>
<name>A0A8J6E0S7_9EUKA</name>
<evidence type="ECO:0000313" key="3">
    <source>
        <dbReference type="EMBL" id="KAG9395484.1"/>
    </source>
</evidence>
<feature type="region of interest" description="Disordered" evidence="2">
    <location>
        <begin position="1"/>
        <end position="54"/>
    </location>
</feature>
<dbReference type="AlphaFoldDB" id="A0A8J6E0S7"/>
<accession>A0A8J6E0S7</accession>